<keyword evidence="2" id="KW-0813">Transport</keyword>
<dbReference type="InterPro" id="IPR003593">
    <property type="entry name" value="AAA+_ATPase"/>
</dbReference>
<feature type="transmembrane region" description="Helical" evidence="12">
    <location>
        <begin position="33"/>
        <end position="54"/>
    </location>
</feature>
<dbReference type="SMART" id="SM00382">
    <property type="entry name" value="AAA"/>
    <property type="match status" value="1"/>
</dbReference>
<gene>
    <name evidence="15" type="ORF">EZJ44_02490</name>
</gene>
<dbReference type="Gene3D" id="3.40.50.300">
    <property type="entry name" value="P-loop containing nucleotide triphosphate hydrolases"/>
    <property type="match status" value="1"/>
</dbReference>
<evidence type="ECO:0000259" key="13">
    <source>
        <dbReference type="PROSITE" id="PS50893"/>
    </source>
</evidence>
<feature type="transmembrane region" description="Helical" evidence="12">
    <location>
        <begin position="268"/>
        <end position="299"/>
    </location>
</feature>
<dbReference type="SUPFAM" id="SSF90123">
    <property type="entry name" value="ABC transporter transmembrane region"/>
    <property type="match status" value="1"/>
</dbReference>
<dbReference type="FunFam" id="1.20.1560.10:FF:000011">
    <property type="entry name" value="Multidrug ABC transporter ATP-binding protein"/>
    <property type="match status" value="1"/>
</dbReference>
<dbReference type="SUPFAM" id="SSF52540">
    <property type="entry name" value="P-loop containing nucleoside triphosphate hydrolases"/>
    <property type="match status" value="1"/>
</dbReference>
<feature type="domain" description="ABC transmembrane type-1" evidence="14">
    <location>
        <begin position="34"/>
        <end position="321"/>
    </location>
</feature>
<keyword evidence="5" id="KW-0547">Nucleotide-binding</keyword>
<feature type="domain" description="ABC transporter" evidence="13">
    <location>
        <begin position="357"/>
        <end position="591"/>
    </location>
</feature>
<evidence type="ECO:0000256" key="1">
    <source>
        <dbReference type="ARBA" id="ARBA00004651"/>
    </source>
</evidence>
<dbReference type="PROSITE" id="PS00211">
    <property type="entry name" value="ABC_TRANSPORTER_1"/>
    <property type="match status" value="1"/>
</dbReference>
<dbReference type="PROSITE" id="PS50893">
    <property type="entry name" value="ABC_TRANSPORTER_2"/>
    <property type="match status" value="1"/>
</dbReference>
<sequence length="597" mass="65234">MNGPGVDPTATSRDTKGSLKRLARLLKPARGQIVLIMLLTLLATAASVAAPKFLGDATNVIVEGMASSGVDFRHLARVLLFVVALYVIYALASFVAGFIIRIVVQDLGFNLRKTAQQKIDKLPLSYVDQHQRGDLLSRVTNDIDNINQTLMQTFSQVISSLYMVIGIVGMMVWISWWLALLSVLAFPFGMLAMVKVLKASKPQFKAQWQKTGEVSSIVEESFTGHEIVALYNMQAMRTSSFDRANQELFTAGFKGQFYSQMMQPIMSFVANISFVVVAVAGALQVLSGALTIGAIQAFIQYSRQLNHPIGTLASTANLIQSGAASAERVFDFLDSEEMAPDTTAEIPPSAEGSAGTLSFENVSFGYTPDRTVITHLNLEVQRGQQVAIVGPTGAGKTTLVNLLMRFYDVSSGSIKIDGVPITNFSKDSLRSKIGMVLQDTWLFEGTIAENIGYGRAGATREEIVEAAKATGVDRLIRQLPEGYDTAVDDEDGGLSVGEKQLITIARAYISDPEILILDEATSSVDTRTEMLVQRAMNHLRTGRTSFVIAHRLSTIREADVIIVMVEGDVVEQGTHQSLMDRRGYYYDLYQSQFNTSD</sequence>
<dbReference type="GO" id="GO:0005886">
    <property type="term" value="C:plasma membrane"/>
    <property type="evidence" value="ECO:0007669"/>
    <property type="project" value="UniProtKB-SubCell"/>
</dbReference>
<dbReference type="InterPro" id="IPR036640">
    <property type="entry name" value="ABC1_TM_sf"/>
</dbReference>
<dbReference type="CDD" id="cd18547">
    <property type="entry name" value="ABC_6TM_Tm288_like"/>
    <property type="match status" value="1"/>
</dbReference>
<dbReference type="PROSITE" id="PS50929">
    <property type="entry name" value="ABC_TM1F"/>
    <property type="match status" value="1"/>
</dbReference>
<feature type="transmembrane region" description="Helical" evidence="12">
    <location>
        <begin position="74"/>
        <end position="104"/>
    </location>
</feature>
<dbReference type="InterPro" id="IPR039421">
    <property type="entry name" value="Type_1_exporter"/>
</dbReference>
<keyword evidence="16" id="KW-1185">Reference proteome</keyword>
<dbReference type="PANTHER" id="PTHR43394">
    <property type="entry name" value="ATP-DEPENDENT PERMEASE MDL1, MITOCHONDRIAL"/>
    <property type="match status" value="1"/>
</dbReference>
<organism evidence="15 16">
    <name type="scientific">Arcanobacterium bovis</name>
    <dbReference type="NCBI Taxonomy" id="2529275"/>
    <lineage>
        <taxon>Bacteria</taxon>
        <taxon>Bacillati</taxon>
        <taxon>Actinomycetota</taxon>
        <taxon>Actinomycetes</taxon>
        <taxon>Actinomycetales</taxon>
        <taxon>Actinomycetaceae</taxon>
        <taxon>Arcanobacterium</taxon>
    </lineage>
</organism>
<evidence type="ECO:0000256" key="9">
    <source>
        <dbReference type="ARBA" id="ARBA00055053"/>
    </source>
</evidence>
<reference evidence="15 16" key="1">
    <citation type="submission" date="2019-02" db="EMBL/GenBank/DDBJ databases">
        <title>Arcanobacterium bovis sp. nov., isolated from the milk of a cow with mastitis.</title>
        <authorList>
            <person name="Sammra O."/>
            <person name="Foster G."/>
            <person name="Hassan A."/>
            <person name="Alssahen M."/>
            <person name="Laemmler C."/>
            <person name="Borowiak M."/>
            <person name="Malorny B."/>
            <person name="Abdulmawjood A."/>
        </authorList>
    </citation>
    <scope>NUCLEOTIDE SEQUENCE [LARGE SCALE GENOMIC DNA]</scope>
    <source>
        <strain evidence="15 16">C605018/01/1</strain>
    </source>
</reference>
<dbReference type="Gene3D" id="1.20.1560.10">
    <property type="entry name" value="ABC transporter type 1, transmembrane domain"/>
    <property type="match status" value="1"/>
</dbReference>
<dbReference type="InterPro" id="IPR027417">
    <property type="entry name" value="P-loop_NTPase"/>
</dbReference>
<accession>A0A4Q9V2V5</accession>
<comment type="function">
    <text evidence="9">ABC transporter involved in fatty acid import. Transmembrane domains (TMD) form a pore in the membrane and the ATP-binding domain (NBD) is responsible for energy generation.</text>
</comment>
<dbReference type="RefSeq" id="WP_131279797.1">
    <property type="nucleotide sequence ID" value="NZ_JBHSLR010000009.1"/>
</dbReference>
<dbReference type="AlphaFoldDB" id="A0A4Q9V2V5"/>
<comment type="similarity">
    <text evidence="10">Belongs to the ABC transporter superfamily. Lipid exporter (TC 3.A.1.106) family.</text>
</comment>
<protein>
    <recommendedName>
        <fullName evidence="11">Fatty acid ABC transporter ATP-binding/permease protein</fullName>
    </recommendedName>
</protein>
<keyword evidence="3" id="KW-1003">Cell membrane</keyword>
<name>A0A4Q9V2V5_9ACTO</name>
<dbReference type="GO" id="GO:0005524">
    <property type="term" value="F:ATP binding"/>
    <property type="evidence" value="ECO:0007669"/>
    <property type="project" value="UniProtKB-KW"/>
</dbReference>
<dbReference type="CDD" id="cd03254">
    <property type="entry name" value="ABCC_Glucan_exporter_like"/>
    <property type="match status" value="1"/>
</dbReference>
<dbReference type="OrthoDB" id="9806127at2"/>
<evidence type="ECO:0000256" key="6">
    <source>
        <dbReference type="ARBA" id="ARBA00022840"/>
    </source>
</evidence>
<dbReference type="Pfam" id="PF00664">
    <property type="entry name" value="ABC_membrane"/>
    <property type="match status" value="1"/>
</dbReference>
<dbReference type="Pfam" id="PF00005">
    <property type="entry name" value="ABC_tran"/>
    <property type="match status" value="1"/>
</dbReference>
<comment type="subcellular location">
    <subcellularLocation>
        <location evidence="1">Cell membrane</location>
        <topology evidence="1">Multi-pass membrane protein</topology>
    </subcellularLocation>
</comment>
<dbReference type="Proteomes" id="UP000293036">
    <property type="component" value="Unassembled WGS sequence"/>
</dbReference>
<evidence type="ECO:0000256" key="12">
    <source>
        <dbReference type="SAM" id="Phobius"/>
    </source>
</evidence>
<evidence type="ECO:0000256" key="4">
    <source>
        <dbReference type="ARBA" id="ARBA00022692"/>
    </source>
</evidence>
<evidence type="ECO:0000256" key="8">
    <source>
        <dbReference type="ARBA" id="ARBA00023136"/>
    </source>
</evidence>
<dbReference type="PANTHER" id="PTHR43394:SF1">
    <property type="entry name" value="ATP-BINDING CASSETTE SUB-FAMILY B MEMBER 10, MITOCHONDRIAL"/>
    <property type="match status" value="1"/>
</dbReference>
<evidence type="ECO:0000313" key="15">
    <source>
        <dbReference type="EMBL" id="TBW22792.1"/>
    </source>
</evidence>
<comment type="caution">
    <text evidence="15">The sequence shown here is derived from an EMBL/GenBank/DDBJ whole genome shotgun (WGS) entry which is preliminary data.</text>
</comment>
<keyword evidence="8 12" id="KW-0472">Membrane</keyword>
<dbReference type="InterPro" id="IPR017871">
    <property type="entry name" value="ABC_transporter-like_CS"/>
</dbReference>
<evidence type="ECO:0000256" key="7">
    <source>
        <dbReference type="ARBA" id="ARBA00022989"/>
    </source>
</evidence>
<evidence type="ECO:0000256" key="3">
    <source>
        <dbReference type="ARBA" id="ARBA00022475"/>
    </source>
</evidence>
<evidence type="ECO:0000256" key="11">
    <source>
        <dbReference type="ARBA" id="ARBA00071747"/>
    </source>
</evidence>
<dbReference type="GO" id="GO:0016887">
    <property type="term" value="F:ATP hydrolysis activity"/>
    <property type="evidence" value="ECO:0007669"/>
    <property type="project" value="InterPro"/>
</dbReference>
<evidence type="ECO:0000256" key="10">
    <source>
        <dbReference type="ARBA" id="ARBA00061644"/>
    </source>
</evidence>
<keyword evidence="6 15" id="KW-0067">ATP-binding</keyword>
<dbReference type="InterPro" id="IPR011527">
    <property type="entry name" value="ABC1_TM_dom"/>
</dbReference>
<evidence type="ECO:0000256" key="5">
    <source>
        <dbReference type="ARBA" id="ARBA00022741"/>
    </source>
</evidence>
<keyword evidence="4 12" id="KW-0812">Transmembrane</keyword>
<evidence type="ECO:0000313" key="16">
    <source>
        <dbReference type="Proteomes" id="UP000293036"/>
    </source>
</evidence>
<dbReference type="GO" id="GO:0015421">
    <property type="term" value="F:ABC-type oligopeptide transporter activity"/>
    <property type="evidence" value="ECO:0007669"/>
    <property type="project" value="TreeGrafter"/>
</dbReference>
<dbReference type="FunFam" id="3.40.50.300:FF:000287">
    <property type="entry name" value="Multidrug ABC transporter ATP-binding protein"/>
    <property type="match status" value="1"/>
</dbReference>
<dbReference type="EMBL" id="SJDT01000002">
    <property type="protein sequence ID" value="TBW22792.1"/>
    <property type="molecule type" value="Genomic_DNA"/>
</dbReference>
<keyword evidence="7 12" id="KW-1133">Transmembrane helix</keyword>
<evidence type="ECO:0000256" key="2">
    <source>
        <dbReference type="ARBA" id="ARBA00022448"/>
    </source>
</evidence>
<proteinExistence type="inferred from homology"/>
<evidence type="ECO:0000259" key="14">
    <source>
        <dbReference type="PROSITE" id="PS50929"/>
    </source>
</evidence>
<dbReference type="InterPro" id="IPR003439">
    <property type="entry name" value="ABC_transporter-like_ATP-bd"/>
</dbReference>